<organism evidence="3 4">
    <name type="scientific">Aidingimonas halophila</name>
    <dbReference type="NCBI Taxonomy" id="574349"/>
    <lineage>
        <taxon>Bacteria</taxon>
        <taxon>Pseudomonadati</taxon>
        <taxon>Pseudomonadota</taxon>
        <taxon>Gammaproteobacteria</taxon>
        <taxon>Oceanospirillales</taxon>
        <taxon>Halomonadaceae</taxon>
        <taxon>Aidingimonas</taxon>
    </lineage>
</organism>
<dbReference type="EMBL" id="FNNI01000005">
    <property type="protein sequence ID" value="SDX33324.1"/>
    <property type="molecule type" value="Genomic_DNA"/>
</dbReference>
<dbReference type="AlphaFoldDB" id="A0A1H3AW36"/>
<dbReference type="STRING" id="574349.SAMN05443545_10535"/>
<feature type="domain" description="AB hydrolase-1" evidence="2">
    <location>
        <begin position="4"/>
        <end position="225"/>
    </location>
</feature>
<protein>
    <submittedName>
        <fullName evidence="3">Pimeloyl-[acyl-carrier protein] methyl ester esterase</fullName>
    </submittedName>
</protein>
<dbReference type="Proteomes" id="UP000198500">
    <property type="component" value="Unassembled WGS sequence"/>
</dbReference>
<dbReference type="OrthoDB" id="9780744at2"/>
<dbReference type="PANTHER" id="PTHR43798">
    <property type="entry name" value="MONOACYLGLYCEROL LIPASE"/>
    <property type="match status" value="1"/>
</dbReference>
<dbReference type="Gene3D" id="3.40.50.1820">
    <property type="entry name" value="alpha/beta hydrolase"/>
    <property type="match status" value="1"/>
</dbReference>
<keyword evidence="4" id="KW-1185">Reference proteome</keyword>
<proteinExistence type="predicted"/>
<evidence type="ECO:0000256" key="1">
    <source>
        <dbReference type="ARBA" id="ARBA00022801"/>
    </source>
</evidence>
<evidence type="ECO:0000313" key="3">
    <source>
        <dbReference type="EMBL" id="SDX33324.1"/>
    </source>
</evidence>
<evidence type="ECO:0000313" key="4">
    <source>
        <dbReference type="Proteomes" id="UP000198500"/>
    </source>
</evidence>
<dbReference type="Pfam" id="PF12697">
    <property type="entry name" value="Abhydrolase_6"/>
    <property type="match status" value="1"/>
</dbReference>
<accession>A0A1H3AW36</accession>
<dbReference type="InterPro" id="IPR000073">
    <property type="entry name" value="AB_hydrolase_1"/>
</dbReference>
<dbReference type="InterPro" id="IPR050266">
    <property type="entry name" value="AB_hydrolase_sf"/>
</dbReference>
<name>A0A1H3AW36_9GAMM</name>
<gene>
    <name evidence="3" type="ORF">SAMN05443545_10535</name>
</gene>
<sequence>MTPVVLLSGWGIDARIWHPLAPYWPGDWRVLTPDWPGYRDHPPLTDPGNLDELAGRMADSLPADSLWVGWSLGGLLAACLLNRLPRPRALVMLGMGDRFINDQQLGQSMTHQALNDFIEAFERNSSAAWHHFIRWQLRGEPQSRQALSQLRSWSGDTPPADSLTLRHGLRHLQSLNVGPALHTARCPVYRLRGIHDPLVPPHEDEHTLKGCGHCPQLSQPKVLVERLLQVATSAQVTER</sequence>
<evidence type="ECO:0000259" key="2">
    <source>
        <dbReference type="Pfam" id="PF12697"/>
    </source>
</evidence>
<dbReference type="GO" id="GO:0016787">
    <property type="term" value="F:hydrolase activity"/>
    <property type="evidence" value="ECO:0007669"/>
    <property type="project" value="UniProtKB-KW"/>
</dbReference>
<dbReference type="SUPFAM" id="SSF53474">
    <property type="entry name" value="alpha/beta-Hydrolases"/>
    <property type="match status" value="1"/>
</dbReference>
<dbReference type="PANTHER" id="PTHR43798:SF31">
    <property type="entry name" value="AB HYDROLASE SUPERFAMILY PROTEIN YCLE"/>
    <property type="match status" value="1"/>
</dbReference>
<dbReference type="RefSeq" id="WP_092569427.1">
    <property type="nucleotide sequence ID" value="NZ_BMXH01000003.1"/>
</dbReference>
<keyword evidence="1" id="KW-0378">Hydrolase</keyword>
<dbReference type="InterPro" id="IPR029058">
    <property type="entry name" value="AB_hydrolase_fold"/>
</dbReference>
<reference evidence="3 4" key="1">
    <citation type="submission" date="2016-10" db="EMBL/GenBank/DDBJ databases">
        <authorList>
            <person name="de Groot N.N."/>
        </authorList>
    </citation>
    <scope>NUCLEOTIDE SEQUENCE [LARGE SCALE GENOMIC DNA]</scope>
    <source>
        <strain evidence="3 4">DSM 19219</strain>
    </source>
</reference>
<dbReference type="GO" id="GO:0016020">
    <property type="term" value="C:membrane"/>
    <property type="evidence" value="ECO:0007669"/>
    <property type="project" value="TreeGrafter"/>
</dbReference>